<keyword evidence="4" id="KW-1185">Reference proteome</keyword>
<keyword evidence="1" id="KW-0732">Signal</keyword>
<evidence type="ECO:0000313" key="5">
    <source>
        <dbReference type="Proteomes" id="UP000290189"/>
    </source>
</evidence>
<name>A0A0G4INF2_PLABS</name>
<proteinExistence type="predicted"/>
<dbReference type="AlphaFoldDB" id="A0A0G4INF2"/>
<dbReference type="Proteomes" id="UP000039324">
    <property type="component" value="Unassembled WGS sequence"/>
</dbReference>
<accession>A0A0G4INF2</accession>
<dbReference type="Proteomes" id="UP000290189">
    <property type="component" value="Unassembled WGS sequence"/>
</dbReference>
<feature type="signal peptide" evidence="1">
    <location>
        <begin position="1"/>
        <end position="19"/>
    </location>
</feature>
<evidence type="ECO:0000313" key="4">
    <source>
        <dbReference type="Proteomes" id="UP000039324"/>
    </source>
</evidence>
<evidence type="ECO:0000313" key="3">
    <source>
        <dbReference type="EMBL" id="SPR01802.1"/>
    </source>
</evidence>
<geneLocation type="mitochondrion" evidence="3"/>
<keyword evidence="3" id="KW-0496">Mitochondrion</keyword>
<evidence type="ECO:0000256" key="1">
    <source>
        <dbReference type="SAM" id="SignalP"/>
    </source>
</evidence>
<gene>
    <name evidence="2" type="ORF">PBRA_005447</name>
    <name evidence="3" type="ORF">PLBR_LOCUS9017</name>
</gene>
<organism evidence="2 4">
    <name type="scientific">Plasmodiophora brassicae</name>
    <name type="common">Clubroot disease agent</name>
    <dbReference type="NCBI Taxonomy" id="37360"/>
    <lineage>
        <taxon>Eukaryota</taxon>
        <taxon>Sar</taxon>
        <taxon>Rhizaria</taxon>
        <taxon>Endomyxa</taxon>
        <taxon>Phytomyxea</taxon>
        <taxon>Plasmodiophorida</taxon>
        <taxon>Plasmodiophoridae</taxon>
        <taxon>Plasmodiophora</taxon>
    </lineage>
</organism>
<dbReference type="EMBL" id="OVEO01000019">
    <property type="protein sequence ID" value="SPR01802.1"/>
    <property type="molecule type" value="Genomic_DNA"/>
</dbReference>
<evidence type="ECO:0000313" key="2">
    <source>
        <dbReference type="EMBL" id="CEO96843.1"/>
    </source>
</evidence>
<reference evidence="2 4" key="1">
    <citation type="submission" date="2015-02" db="EMBL/GenBank/DDBJ databases">
        <authorList>
            <person name="Chooi Y.-H."/>
        </authorList>
    </citation>
    <scope>NUCLEOTIDE SEQUENCE [LARGE SCALE GENOMIC DNA]</scope>
    <source>
        <strain evidence="2">E3</strain>
    </source>
</reference>
<reference evidence="3 5" key="2">
    <citation type="submission" date="2018-03" db="EMBL/GenBank/DDBJ databases">
        <authorList>
            <person name="Fogelqvist J."/>
        </authorList>
    </citation>
    <scope>NUCLEOTIDE SEQUENCE [LARGE SCALE GENOMIC DNA]</scope>
</reference>
<protein>
    <submittedName>
        <fullName evidence="2">Uncharacterized protein</fullName>
    </submittedName>
</protein>
<feature type="chain" id="PRO_5036293146" evidence="1">
    <location>
        <begin position="20"/>
        <end position="283"/>
    </location>
</feature>
<dbReference type="EMBL" id="CDSF01000077">
    <property type="protein sequence ID" value="CEO96843.1"/>
    <property type="molecule type" value="Genomic_DNA"/>
</dbReference>
<sequence>MFNAVYVPLLGAALCSAVGAVLDEFCDPFLVAPVDPAANLRDCALADDITRFAFRCFQHRPARPPDLPAHTPADDFADVVLTTLDGNEDAAYVEIVLDMLNAVRGTDTRATSESQRLFGDALTKLAERYPSRFMYTVYWVIGALAGEHARCPVSTTATIVVDAVSEHIPTFRALLLKFAVDNGVESLYELYVKSQELLGEPPPASFLLYALRRSVDLVADAQHGAHRIASRLLARVGFAREAGLWLPGDLVVRKACWDAVVQQVRRKANAGRSGIDVHVDPLH</sequence>